<organism evidence="1 2">
    <name type="scientific">Armillaria ostoyae</name>
    <name type="common">Armillaria root rot fungus</name>
    <dbReference type="NCBI Taxonomy" id="47428"/>
    <lineage>
        <taxon>Eukaryota</taxon>
        <taxon>Fungi</taxon>
        <taxon>Dikarya</taxon>
        <taxon>Basidiomycota</taxon>
        <taxon>Agaricomycotina</taxon>
        <taxon>Agaricomycetes</taxon>
        <taxon>Agaricomycetidae</taxon>
        <taxon>Agaricales</taxon>
        <taxon>Marasmiineae</taxon>
        <taxon>Physalacriaceae</taxon>
        <taxon>Armillaria</taxon>
    </lineage>
</organism>
<protein>
    <submittedName>
        <fullName evidence="1">Uncharacterized protein</fullName>
    </submittedName>
</protein>
<gene>
    <name evidence="1" type="ORF">ARMOST_10324</name>
</gene>
<reference evidence="2" key="1">
    <citation type="journal article" date="2017" name="Nat. Ecol. Evol.">
        <title>Genome expansion and lineage-specific genetic innovations in the forest pathogenic fungi Armillaria.</title>
        <authorList>
            <person name="Sipos G."/>
            <person name="Prasanna A.N."/>
            <person name="Walter M.C."/>
            <person name="O'Connor E."/>
            <person name="Balint B."/>
            <person name="Krizsan K."/>
            <person name="Kiss B."/>
            <person name="Hess J."/>
            <person name="Varga T."/>
            <person name="Slot J."/>
            <person name="Riley R."/>
            <person name="Boka B."/>
            <person name="Rigling D."/>
            <person name="Barry K."/>
            <person name="Lee J."/>
            <person name="Mihaltcheva S."/>
            <person name="LaButti K."/>
            <person name="Lipzen A."/>
            <person name="Waldron R."/>
            <person name="Moloney N.M."/>
            <person name="Sperisen C."/>
            <person name="Kredics L."/>
            <person name="Vagvoelgyi C."/>
            <person name="Patrignani A."/>
            <person name="Fitzpatrick D."/>
            <person name="Nagy I."/>
            <person name="Doyle S."/>
            <person name="Anderson J.B."/>
            <person name="Grigoriev I.V."/>
            <person name="Gueldener U."/>
            <person name="Muensterkoetter M."/>
            <person name="Nagy L.G."/>
        </authorList>
    </citation>
    <scope>NUCLEOTIDE SEQUENCE [LARGE SCALE GENOMIC DNA]</scope>
    <source>
        <strain evidence="2">C18/9</strain>
    </source>
</reference>
<evidence type="ECO:0000313" key="2">
    <source>
        <dbReference type="Proteomes" id="UP000219338"/>
    </source>
</evidence>
<sequence length="143" mass="15660">MDGNRMAFLSDERIARCCLAVDWWGREEQSLSLRLVHLDSLKSLLDDAELLGSDDRLDSGSRGGGSCAGPNKFTNEFREGLPLIEDLDDRSIKDIRGIVELLSGYGGGGETNGGRDGMLCEGRELLLEELKLESKGKKREGSI</sequence>
<name>A0A284RE01_ARMOS</name>
<dbReference type="AlphaFoldDB" id="A0A284RE01"/>
<evidence type="ECO:0000313" key="1">
    <source>
        <dbReference type="EMBL" id="SJL06982.1"/>
    </source>
</evidence>
<dbReference type="Proteomes" id="UP000219338">
    <property type="component" value="Unassembled WGS sequence"/>
</dbReference>
<accession>A0A284RE01</accession>
<keyword evidence="2" id="KW-1185">Reference proteome</keyword>
<dbReference type="EMBL" id="FUEG01000007">
    <property type="protein sequence ID" value="SJL06982.1"/>
    <property type="molecule type" value="Genomic_DNA"/>
</dbReference>
<proteinExistence type="predicted"/>